<gene>
    <name evidence="3" type="ORF">C6Y14_21940</name>
</gene>
<dbReference type="Pfam" id="PF13349">
    <property type="entry name" value="DUF4097"/>
    <property type="match status" value="1"/>
</dbReference>
<organism evidence="3 4">
    <name type="scientific">Streptomyces dioscori</name>
    <dbReference type="NCBI Taxonomy" id="2109333"/>
    <lineage>
        <taxon>Bacteria</taxon>
        <taxon>Bacillati</taxon>
        <taxon>Actinomycetota</taxon>
        <taxon>Actinomycetes</taxon>
        <taxon>Kitasatosporales</taxon>
        <taxon>Streptomycetaceae</taxon>
        <taxon>Streptomyces</taxon>
        <taxon>Streptomyces aurantiacus group</taxon>
    </lineage>
</organism>
<feature type="compositionally biased region" description="Polar residues" evidence="1">
    <location>
        <begin position="242"/>
        <end position="254"/>
    </location>
</feature>
<dbReference type="InterPro" id="IPR025164">
    <property type="entry name" value="Toastrack_DUF4097"/>
</dbReference>
<evidence type="ECO:0000313" key="4">
    <source>
        <dbReference type="Proteomes" id="UP000240429"/>
    </source>
</evidence>
<dbReference type="AlphaFoldDB" id="A0A2P8Q5B2"/>
<dbReference type="Proteomes" id="UP000240429">
    <property type="component" value="Unassembled WGS sequence"/>
</dbReference>
<reference evidence="3 4" key="1">
    <citation type="submission" date="2018-03" db="EMBL/GenBank/DDBJ databases">
        <title>Streptomyces dioscori sp. nov., a novel endophytic actinobacterium isolated from bulbil of Dioscorea bulbifera L.</title>
        <authorList>
            <person name="Zhikuan W."/>
        </authorList>
    </citation>
    <scope>NUCLEOTIDE SEQUENCE [LARGE SCALE GENOMIC DNA]</scope>
    <source>
        <strain evidence="3 4">A217</strain>
    </source>
</reference>
<accession>A0A2P8Q5B2</accession>
<name>A0A2P8Q5B2_9ACTN</name>
<evidence type="ECO:0000313" key="3">
    <source>
        <dbReference type="EMBL" id="PSM41427.1"/>
    </source>
</evidence>
<feature type="domain" description="DUF4097" evidence="2">
    <location>
        <begin position="113"/>
        <end position="262"/>
    </location>
</feature>
<dbReference type="EMBL" id="PYBJ01000014">
    <property type="protein sequence ID" value="PSM41427.1"/>
    <property type="molecule type" value="Genomic_DNA"/>
</dbReference>
<protein>
    <recommendedName>
        <fullName evidence="2">DUF4097 domain-containing protein</fullName>
    </recommendedName>
</protein>
<keyword evidence="4" id="KW-1185">Reference proteome</keyword>
<evidence type="ECO:0000256" key="1">
    <source>
        <dbReference type="SAM" id="MobiDB-lite"/>
    </source>
</evidence>
<comment type="caution">
    <text evidence="3">The sequence shown here is derived from an EMBL/GenBank/DDBJ whole genome shotgun (WGS) entry which is preliminary data.</text>
</comment>
<evidence type="ECO:0000259" key="2">
    <source>
        <dbReference type="Pfam" id="PF13349"/>
    </source>
</evidence>
<sequence length="265" mass="27734">MNGRQGFSGRGGWRRRGGLAAVGVGVVAVGLLASGCGNSADEDTEPETRSFALDGRTLTVDSDDSALELVVGDVDDVQVTRWFKASVAIGKDPEITWSMEKGDTLKLRVHCSGVVADCSAKHRIVVPRGVALTVKDQDGSVRATGFEEALDIRASDGSVRVQDVSGRLTLRTADGSVHASGIDSRRVEVNTQDGSAHLEFASVPDQVSARGHDGSLTIGLPDAKYRVTTGAQDGAVDVSVPRDNSSSHVVSAHTQDGKVTVRTAN</sequence>
<proteinExistence type="predicted"/>
<feature type="region of interest" description="Disordered" evidence="1">
    <location>
        <begin position="241"/>
        <end position="265"/>
    </location>
</feature>